<proteinExistence type="predicted"/>
<name>A0A0C3AG26_9AGAM</name>
<evidence type="ECO:0000313" key="1">
    <source>
        <dbReference type="EMBL" id="KIM63882.1"/>
    </source>
</evidence>
<evidence type="ECO:0000313" key="2">
    <source>
        <dbReference type="Proteomes" id="UP000053989"/>
    </source>
</evidence>
<organism evidence="1 2">
    <name type="scientific">Scleroderma citrinum Foug A</name>
    <dbReference type="NCBI Taxonomy" id="1036808"/>
    <lineage>
        <taxon>Eukaryota</taxon>
        <taxon>Fungi</taxon>
        <taxon>Dikarya</taxon>
        <taxon>Basidiomycota</taxon>
        <taxon>Agaricomycotina</taxon>
        <taxon>Agaricomycetes</taxon>
        <taxon>Agaricomycetidae</taxon>
        <taxon>Boletales</taxon>
        <taxon>Sclerodermatineae</taxon>
        <taxon>Sclerodermataceae</taxon>
        <taxon>Scleroderma</taxon>
    </lineage>
</organism>
<reference evidence="1 2" key="1">
    <citation type="submission" date="2014-04" db="EMBL/GenBank/DDBJ databases">
        <authorList>
            <consortium name="DOE Joint Genome Institute"/>
            <person name="Kuo A."/>
            <person name="Kohler A."/>
            <person name="Nagy L.G."/>
            <person name="Floudas D."/>
            <person name="Copeland A."/>
            <person name="Barry K.W."/>
            <person name="Cichocki N."/>
            <person name="Veneault-Fourrey C."/>
            <person name="LaButti K."/>
            <person name="Lindquist E.A."/>
            <person name="Lipzen A."/>
            <person name="Lundell T."/>
            <person name="Morin E."/>
            <person name="Murat C."/>
            <person name="Sun H."/>
            <person name="Tunlid A."/>
            <person name="Henrissat B."/>
            <person name="Grigoriev I.V."/>
            <person name="Hibbett D.S."/>
            <person name="Martin F."/>
            <person name="Nordberg H.P."/>
            <person name="Cantor M.N."/>
            <person name="Hua S.X."/>
        </authorList>
    </citation>
    <scope>NUCLEOTIDE SEQUENCE [LARGE SCALE GENOMIC DNA]</scope>
    <source>
        <strain evidence="1 2">Foug A</strain>
    </source>
</reference>
<dbReference type="HOGENOM" id="CLU_2185495_0_0_1"/>
<dbReference type="AlphaFoldDB" id="A0A0C3AG26"/>
<dbReference type="Proteomes" id="UP000053989">
    <property type="component" value="Unassembled WGS sequence"/>
</dbReference>
<sequence>MTGLCVIQPTTTWTGTAHPSCLCLVYTIRFSEVVGRKRTLSSLHLDCPGYRYTLSVPNRTMKFGRRLWQILLLLERLAVHDKDSEHDLTGSAVVHQYISAYTSRITHGE</sequence>
<gene>
    <name evidence="1" type="ORF">SCLCIDRAFT_1213672</name>
</gene>
<protein>
    <submittedName>
        <fullName evidence="1">Uncharacterized protein</fullName>
    </submittedName>
</protein>
<dbReference type="EMBL" id="KN822031">
    <property type="protein sequence ID" value="KIM63882.1"/>
    <property type="molecule type" value="Genomic_DNA"/>
</dbReference>
<reference evidence="2" key="2">
    <citation type="submission" date="2015-01" db="EMBL/GenBank/DDBJ databases">
        <title>Evolutionary Origins and Diversification of the Mycorrhizal Mutualists.</title>
        <authorList>
            <consortium name="DOE Joint Genome Institute"/>
            <consortium name="Mycorrhizal Genomics Consortium"/>
            <person name="Kohler A."/>
            <person name="Kuo A."/>
            <person name="Nagy L.G."/>
            <person name="Floudas D."/>
            <person name="Copeland A."/>
            <person name="Barry K.W."/>
            <person name="Cichocki N."/>
            <person name="Veneault-Fourrey C."/>
            <person name="LaButti K."/>
            <person name="Lindquist E.A."/>
            <person name="Lipzen A."/>
            <person name="Lundell T."/>
            <person name="Morin E."/>
            <person name="Murat C."/>
            <person name="Riley R."/>
            <person name="Ohm R."/>
            <person name="Sun H."/>
            <person name="Tunlid A."/>
            <person name="Henrissat B."/>
            <person name="Grigoriev I.V."/>
            <person name="Hibbett D.S."/>
            <person name="Martin F."/>
        </authorList>
    </citation>
    <scope>NUCLEOTIDE SEQUENCE [LARGE SCALE GENOMIC DNA]</scope>
    <source>
        <strain evidence="2">Foug A</strain>
    </source>
</reference>
<dbReference type="InParanoid" id="A0A0C3AG26"/>
<accession>A0A0C3AG26</accession>
<keyword evidence="2" id="KW-1185">Reference proteome</keyword>